<dbReference type="EMBL" id="MPJW01000260">
    <property type="protein sequence ID" value="OLU36742.1"/>
    <property type="molecule type" value="Genomic_DNA"/>
</dbReference>
<evidence type="ECO:0000256" key="1">
    <source>
        <dbReference type="SAM" id="Phobius"/>
    </source>
</evidence>
<evidence type="ECO:0000313" key="2">
    <source>
        <dbReference type="EMBL" id="OLU36742.1"/>
    </source>
</evidence>
<evidence type="ECO:0000313" key="3">
    <source>
        <dbReference type="Proteomes" id="UP000186341"/>
    </source>
</evidence>
<feature type="transmembrane region" description="Helical" evidence="1">
    <location>
        <begin position="149"/>
        <end position="167"/>
    </location>
</feature>
<dbReference type="AlphaFoldDB" id="A0A1U7ND13"/>
<protein>
    <recommendedName>
        <fullName evidence="4">ABC-2 transporter permease</fullName>
    </recommendedName>
</protein>
<keyword evidence="1" id="KW-1133">Transmembrane helix</keyword>
<dbReference type="InterPro" id="IPR025699">
    <property type="entry name" value="ABC2_memb-like"/>
</dbReference>
<feature type="transmembrane region" description="Helical" evidence="1">
    <location>
        <begin position="39"/>
        <end position="57"/>
    </location>
</feature>
<name>A0A1U7ND13_9FIRM</name>
<gene>
    <name evidence="2" type="ORF">BO222_11900</name>
</gene>
<proteinExistence type="predicted"/>
<dbReference type="Proteomes" id="UP000186341">
    <property type="component" value="Unassembled WGS sequence"/>
</dbReference>
<dbReference type="Pfam" id="PF13346">
    <property type="entry name" value="ABC2_membrane_5"/>
    <property type="match status" value="1"/>
</dbReference>
<keyword evidence="3" id="KW-1185">Reference proteome</keyword>
<feature type="transmembrane region" description="Helical" evidence="1">
    <location>
        <begin position="118"/>
        <end position="137"/>
    </location>
</feature>
<feature type="transmembrane region" description="Helical" evidence="1">
    <location>
        <begin position="192"/>
        <end position="215"/>
    </location>
</feature>
<keyword evidence="1" id="KW-0472">Membrane</keyword>
<comment type="caution">
    <text evidence="2">The sequence shown here is derived from an EMBL/GenBank/DDBJ whole genome shotgun (WGS) entry which is preliminary data.</text>
</comment>
<organism evidence="2 3">
    <name type="scientific">Ileibacterium valens</name>
    <dbReference type="NCBI Taxonomy" id="1862668"/>
    <lineage>
        <taxon>Bacteria</taxon>
        <taxon>Bacillati</taxon>
        <taxon>Bacillota</taxon>
        <taxon>Erysipelotrichia</taxon>
        <taxon>Erysipelotrichales</taxon>
        <taxon>Erysipelotrichaceae</taxon>
        <taxon>Ileibacterium</taxon>
    </lineage>
</organism>
<sequence length="221" mass="24634">MTGIYKKDLIQIRMLWPILLSVSVIVCAALFYADAPIGLISYFPIFLAFQATSTIFADKASGWTRMSVTFPFTRPQLIRSKYFLTLALGTTGFIIGLAMYWIYTLLNGNVQGNTAETFQVNFCIACLILFSSTAIVIPLSYAMKKNQEFIVVIASLLPSVLVLYYWSTTMVTNTISVDQSMSYVEVNMNTPLLSAFAAGSFILFLASMIIMPLVLSRQDLR</sequence>
<feature type="transmembrane region" description="Helical" evidence="1">
    <location>
        <begin position="12"/>
        <end position="33"/>
    </location>
</feature>
<dbReference type="GeneID" id="82203834"/>
<accession>A0A1U7ND13</accession>
<dbReference type="OrthoDB" id="1650059at2"/>
<evidence type="ECO:0008006" key="4">
    <source>
        <dbReference type="Google" id="ProtNLM"/>
    </source>
</evidence>
<dbReference type="RefSeq" id="WP_075820976.1">
    <property type="nucleotide sequence ID" value="NZ_CAJUTZ010000013.1"/>
</dbReference>
<reference evidence="2 3" key="1">
    <citation type="submission" date="2016-11" db="EMBL/GenBank/DDBJ databases">
        <title>Description of two novel members of the family Erysipelotrichaceae: Ileibacterium lipovorans gen. nov., sp. nov. and Dubosiella newyorkensis, gen. nov., sp. nov.</title>
        <authorList>
            <person name="Cox L.M."/>
            <person name="Sohn J."/>
            <person name="Tyrrell K.L."/>
            <person name="Citron D.M."/>
            <person name="Lawson P.A."/>
            <person name="Patel N.B."/>
            <person name="Iizumi T."/>
            <person name="Perez-Perez G.I."/>
            <person name="Goldstein E.J."/>
            <person name="Blaser M.J."/>
        </authorList>
    </citation>
    <scope>NUCLEOTIDE SEQUENCE [LARGE SCALE GENOMIC DNA]</scope>
    <source>
        <strain evidence="2 3">NYU-BL-A3</strain>
    </source>
</reference>
<keyword evidence="1" id="KW-0812">Transmembrane</keyword>
<feature type="transmembrane region" description="Helical" evidence="1">
    <location>
        <begin position="82"/>
        <end position="103"/>
    </location>
</feature>